<comment type="subcellular location">
    <subcellularLocation>
        <location evidence="1">Membrane</location>
        <topology evidence="1">Single-pass membrane protein</topology>
    </subcellularLocation>
</comment>
<dbReference type="InterPro" id="IPR039808">
    <property type="entry name" value="Cadherin"/>
</dbReference>
<feature type="compositionally biased region" description="Basic and acidic residues" evidence="9">
    <location>
        <begin position="1453"/>
        <end position="1465"/>
    </location>
</feature>
<protein>
    <submittedName>
        <fullName evidence="13">Cadherin</fullName>
    </submittedName>
</protein>
<dbReference type="InterPro" id="IPR002126">
    <property type="entry name" value="Cadherin-like_dom"/>
</dbReference>
<dbReference type="WBParaSite" id="SRDH1_79070.3">
    <property type="protein sequence ID" value="SRDH1_79070.3"/>
    <property type="gene ID" value="SRDH1_79070"/>
</dbReference>
<evidence type="ECO:0000256" key="7">
    <source>
        <dbReference type="ARBA" id="ARBA00023136"/>
    </source>
</evidence>
<dbReference type="PROSITE" id="PS50268">
    <property type="entry name" value="CADHERIN_2"/>
    <property type="match status" value="7"/>
</dbReference>
<keyword evidence="5 8" id="KW-0106">Calcium</keyword>
<feature type="domain" description="Cadherin" evidence="11">
    <location>
        <begin position="634"/>
        <end position="760"/>
    </location>
</feature>
<evidence type="ECO:0000256" key="9">
    <source>
        <dbReference type="SAM" id="MobiDB-lite"/>
    </source>
</evidence>
<dbReference type="GO" id="GO:0007043">
    <property type="term" value="P:cell-cell junction assembly"/>
    <property type="evidence" value="ECO:0007669"/>
    <property type="project" value="TreeGrafter"/>
</dbReference>
<feature type="transmembrane region" description="Helical" evidence="10">
    <location>
        <begin position="12"/>
        <end position="35"/>
    </location>
</feature>
<evidence type="ECO:0000256" key="1">
    <source>
        <dbReference type="ARBA" id="ARBA00004167"/>
    </source>
</evidence>
<evidence type="ECO:0000256" key="6">
    <source>
        <dbReference type="ARBA" id="ARBA00022989"/>
    </source>
</evidence>
<dbReference type="SUPFAM" id="SSF49313">
    <property type="entry name" value="Cadherin-like"/>
    <property type="match status" value="6"/>
</dbReference>
<dbReference type="PANTHER" id="PTHR24027">
    <property type="entry name" value="CADHERIN-23"/>
    <property type="match status" value="1"/>
</dbReference>
<dbReference type="PROSITE" id="PS00232">
    <property type="entry name" value="CADHERIN_1"/>
    <property type="match status" value="4"/>
</dbReference>
<dbReference type="GO" id="GO:0045296">
    <property type="term" value="F:cadherin binding"/>
    <property type="evidence" value="ECO:0007669"/>
    <property type="project" value="TreeGrafter"/>
</dbReference>
<dbReference type="GO" id="GO:0005509">
    <property type="term" value="F:calcium ion binding"/>
    <property type="evidence" value="ECO:0007669"/>
    <property type="project" value="UniProtKB-UniRule"/>
</dbReference>
<evidence type="ECO:0000313" key="13">
    <source>
        <dbReference type="WBParaSite" id="SRDH1_79070.3"/>
    </source>
</evidence>
<dbReference type="Pfam" id="PF00028">
    <property type="entry name" value="Cadherin"/>
    <property type="match status" value="2"/>
</dbReference>
<evidence type="ECO:0000256" key="3">
    <source>
        <dbReference type="ARBA" id="ARBA00022729"/>
    </source>
</evidence>
<organism evidence="12 13">
    <name type="scientific">Schistosoma rodhaini</name>
    <dbReference type="NCBI Taxonomy" id="6188"/>
    <lineage>
        <taxon>Eukaryota</taxon>
        <taxon>Metazoa</taxon>
        <taxon>Spiralia</taxon>
        <taxon>Lophotrochozoa</taxon>
        <taxon>Platyhelminthes</taxon>
        <taxon>Trematoda</taxon>
        <taxon>Digenea</taxon>
        <taxon>Strigeidida</taxon>
        <taxon>Schistosomatoidea</taxon>
        <taxon>Schistosomatidae</taxon>
        <taxon>Schistosoma</taxon>
    </lineage>
</organism>
<evidence type="ECO:0000256" key="10">
    <source>
        <dbReference type="SAM" id="Phobius"/>
    </source>
</evidence>
<dbReference type="GO" id="GO:0016477">
    <property type="term" value="P:cell migration"/>
    <property type="evidence" value="ECO:0007669"/>
    <property type="project" value="TreeGrafter"/>
</dbReference>
<reference evidence="12" key="1">
    <citation type="submission" date="2022-06" db="EMBL/GenBank/DDBJ databases">
        <authorList>
            <person name="Berger JAMES D."/>
            <person name="Berger JAMES D."/>
        </authorList>
    </citation>
    <scope>NUCLEOTIDE SEQUENCE [LARGE SCALE GENOMIC DNA]</scope>
</reference>
<evidence type="ECO:0000256" key="5">
    <source>
        <dbReference type="ARBA" id="ARBA00022837"/>
    </source>
</evidence>
<feature type="region of interest" description="Disordered" evidence="9">
    <location>
        <begin position="1419"/>
        <end position="1465"/>
    </location>
</feature>
<dbReference type="GO" id="GO:0034332">
    <property type="term" value="P:adherens junction organization"/>
    <property type="evidence" value="ECO:0007669"/>
    <property type="project" value="TreeGrafter"/>
</dbReference>
<evidence type="ECO:0000256" key="4">
    <source>
        <dbReference type="ARBA" id="ARBA00022737"/>
    </source>
</evidence>
<dbReference type="GO" id="GO:0008013">
    <property type="term" value="F:beta-catenin binding"/>
    <property type="evidence" value="ECO:0007669"/>
    <property type="project" value="TreeGrafter"/>
</dbReference>
<dbReference type="GO" id="GO:0005912">
    <property type="term" value="C:adherens junction"/>
    <property type="evidence" value="ECO:0007669"/>
    <property type="project" value="TreeGrafter"/>
</dbReference>
<feature type="domain" description="Cadherin" evidence="11">
    <location>
        <begin position="35"/>
        <end position="189"/>
    </location>
</feature>
<dbReference type="GO" id="GO:0016339">
    <property type="term" value="P:calcium-dependent cell-cell adhesion via plasma membrane cell adhesion molecules"/>
    <property type="evidence" value="ECO:0007669"/>
    <property type="project" value="TreeGrafter"/>
</dbReference>
<feature type="compositionally biased region" description="Low complexity" evidence="9">
    <location>
        <begin position="1430"/>
        <end position="1451"/>
    </location>
</feature>
<evidence type="ECO:0000256" key="2">
    <source>
        <dbReference type="ARBA" id="ARBA00022692"/>
    </source>
</evidence>
<feature type="domain" description="Cadherin" evidence="11">
    <location>
        <begin position="290"/>
        <end position="346"/>
    </location>
</feature>
<dbReference type="GO" id="GO:0044331">
    <property type="term" value="P:cell-cell adhesion mediated by cadherin"/>
    <property type="evidence" value="ECO:0007669"/>
    <property type="project" value="TreeGrafter"/>
</dbReference>
<keyword evidence="3" id="KW-0732">Signal</keyword>
<feature type="domain" description="Cadherin" evidence="11">
    <location>
        <begin position="369"/>
        <end position="504"/>
    </location>
</feature>
<feature type="domain" description="Cadherin" evidence="11">
    <location>
        <begin position="927"/>
        <end position="1021"/>
    </location>
</feature>
<dbReference type="GO" id="GO:0000902">
    <property type="term" value="P:cell morphogenesis"/>
    <property type="evidence" value="ECO:0007669"/>
    <property type="project" value="TreeGrafter"/>
</dbReference>
<dbReference type="PRINTS" id="PR00205">
    <property type="entry name" value="CADHERIN"/>
</dbReference>
<dbReference type="InterPro" id="IPR015919">
    <property type="entry name" value="Cadherin-like_sf"/>
</dbReference>
<feature type="domain" description="Cadherin" evidence="11">
    <location>
        <begin position="529"/>
        <end position="633"/>
    </location>
</feature>
<reference evidence="13" key="2">
    <citation type="submission" date="2023-11" db="UniProtKB">
        <authorList>
            <consortium name="WormBaseParasite"/>
        </authorList>
    </citation>
    <scope>IDENTIFICATION</scope>
</reference>
<dbReference type="GO" id="GO:0016342">
    <property type="term" value="C:catenin complex"/>
    <property type="evidence" value="ECO:0007669"/>
    <property type="project" value="TreeGrafter"/>
</dbReference>
<keyword evidence="2 10" id="KW-0812">Transmembrane</keyword>
<keyword evidence="4" id="KW-0677">Repeat</keyword>
<dbReference type="CDD" id="cd11304">
    <property type="entry name" value="Cadherin_repeat"/>
    <property type="match status" value="6"/>
</dbReference>
<accession>A0AA85G6G4</accession>
<dbReference type="Gene3D" id="2.60.40.60">
    <property type="entry name" value="Cadherins"/>
    <property type="match status" value="7"/>
</dbReference>
<keyword evidence="12" id="KW-1185">Reference proteome</keyword>
<keyword evidence="7 10" id="KW-0472">Membrane</keyword>
<feature type="domain" description="Cadherin" evidence="11">
    <location>
        <begin position="761"/>
        <end position="905"/>
    </location>
</feature>
<dbReference type="Proteomes" id="UP000050792">
    <property type="component" value="Unassembled WGS sequence"/>
</dbReference>
<dbReference type="InterPro" id="IPR020894">
    <property type="entry name" value="Cadherin_CS"/>
</dbReference>
<evidence type="ECO:0000256" key="8">
    <source>
        <dbReference type="PROSITE-ProRule" id="PRU00043"/>
    </source>
</evidence>
<proteinExistence type="predicted"/>
<dbReference type="SMART" id="SM00112">
    <property type="entry name" value="CA"/>
    <property type="match status" value="6"/>
</dbReference>
<name>A0AA85G6G4_9TREM</name>
<evidence type="ECO:0000259" key="11">
    <source>
        <dbReference type="PROSITE" id="PS50268"/>
    </source>
</evidence>
<sequence length="1818" mass="208471">MNLICLTYKQITFYTIYFLYWILYSLSICKCFTYFNHLPEIKVYENITIGTVILFDIRKLIGISKSTYIKLSPSSLTQFFRLDNITGNLYSISSIDLETSNLCNTERSCCPNHQYEQVTNQLDTTTSDNNNNQYSINQLNYHSEDLSNNLNQCKLTTFILASADNEIQISPIAKLHVHIIDLNDNPPQFNMFSDYQTNYRSKSIHLSFLEGSLGVHTKHDLPRAFDADFSLINRVKNYWIEWDDINHAVTNNIHQSSMNTLSKSSSSSSMSTITYTNDQIWSKLGPFRLIYTKSIENLIIQLDQELDREEQSIYKLRLIAQDGGDLRGSIQLIIEVDDVNEFPPIFIDSDYDNNQMKDSRLLSSYTTQEIYKKQYKVKESLDIGSRIGQLKAIDYDLSMSNETTDQITYHFSSNQMNWDVTHIFHLDSQTGILTLKHSLDYESVKNYRLTIIAQDGPVREKQKDPSKSFLPITSTMKKSSQIIYSSTALIDIIVLDVNDNPPMIFFDNDQIIENKQKIITSSSKGLVIPSQSYEIWIKENIPKHTPIIFFNVIDRDTGQNSRISCQLLNSTDIFTIHELSDLYRIETQSLLDREYIDQYTIIIQCNDMGEPMLYNTKSLIIHLLDVNDSPPSFPLNMYHFHVLENSSPGTPVQPINTTYPTTILATDPDLNNTLIYRLEPIEINMLKNQSNHKENYVIQSLDYQLFSIDPNNGQIFTQGDLDREKKSTLEFCVCVDDSLHLTCIKVLIDLDDINDNPPQFQHDTYIIHLDENKQYYKPIIIFIVTDLDLNNKGFKFNILFDSNKPLQISTQQNDSLKQFNHSKFQKSINLNEYSNQNLITKYFTLRDNGLYLQNVLDREECANYHFYIQVQDVHNELSNQLQYNLTSQTEIFIHVNDINDNIPTFIFPNGSTSAGNRLITSCHETIGSSIGQIQGYDPDLGINGTIIYHLMMTTSYLKQSLFHLDNNTGELFINSNQLNEYCGQSITLLISIDDQGSQLSKIGRHSTMEHLIIQLDDIPIKNQQLSQKWRINHNSLLESNVFISTNMNSNTSTLTAKTILSITLGSSTIFLIGLLMISTILLIYSKSKRRKSFLTLKKLHLKDNTTYNQHSNNGSSSSNHNNNNTINDDLICMDCKQGGLNKILFPTNDYSNNNNYQQSNEYITKTNEHYPISMLKPKSISEDEFAVAAAGGDDVNDDDNVHHHHHHTEEANVRIHSHLYNPHTTYTSIGLHHCPHDSNSVKIPRFKDNNSSNNNDNKHYTFYPNAHLSNFILATHCLGQSSSLLSTPSLSPLQQKKIQLHTSLSSPNGIECRQSCIGDQSKYISNVIVDHRNNCMITPGCFISNCAETELPTLKTITQQQQQNDRTPPIPVKLNIQSHCDNLQNQLDHDQGRLNGSQQIFENNDKCNMTQDYQRINKCGYEKPPLGRPSSRSLLNINNNNNSNSNNNNTSETTHRTQNLHEKSIPTRRIPKNVSFIPSMPCFDNYPLKKPLDNDHSNDNNNSNGYFMNSSILKSTSGNYEICDRQHLYQFKSHPNILAYTTDDLHLIDTKNISPTSQLINSQLSLYNNKRNFVYKQNQLPPPPPPPLPPFPHRFLTPPCTRRFPIQSNGHIKLLPGNNRNNGYIKEKQCNCTLPNINKLPNLPKFTNQRLLYETENHITNSNNVNSTVMNITDHENQERDIHIHDNIKKASNFSCCDYMSNYESEICSQCQLINLRNSPTPPIHEAISYSTTMNMRNSLNDCPNITICNTDPIHTTTTTNTTHSIISSDSLYCTNNNCPLFHFSNEKDDDQHNEYMHHLDYSTNSLTTIQDMFNSCV</sequence>
<dbReference type="PANTHER" id="PTHR24027:SF422">
    <property type="entry name" value="CADHERIN DOMAIN-CONTAINING PROTEIN"/>
    <property type="match status" value="1"/>
</dbReference>
<keyword evidence="6 10" id="KW-1133">Transmembrane helix</keyword>
<evidence type="ECO:0000313" key="12">
    <source>
        <dbReference type="Proteomes" id="UP000050792"/>
    </source>
</evidence>
<dbReference type="GO" id="GO:0007156">
    <property type="term" value="P:homophilic cell adhesion via plasma membrane adhesion molecules"/>
    <property type="evidence" value="ECO:0007669"/>
    <property type="project" value="InterPro"/>
</dbReference>